<evidence type="ECO:0000313" key="2">
    <source>
        <dbReference type="Proteomes" id="UP000195447"/>
    </source>
</evidence>
<organism evidence="1 2">
    <name type="scientific">Faecalitalea cylindroides</name>
    <dbReference type="NCBI Taxonomy" id="39483"/>
    <lineage>
        <taxon>Bacteria</taxon>
        <taxon>Bacillati</taxon>
        <taxon>Bacillota</taxon>
        <taxon>Erysipelotrichia</taxon>
        <taxon>Erysipelotrichales</taxon>
        <taxon>Erysipelotrichaceae</taxon>
        <taxon>Faecalitalea</taxon>
    </lineage>
</organism>
<accession>A0A1Y4LGT6</accession>
<dbReference type="EMBL" id="NFKM01000031">
    <property type="protein sequence ID" value="OUP55923.1"/>
    <property type="molecule type" value="Genomic_DNA"/>
</dbReference>
<dbReference type="AlphaFoldDB" id="A0A1Y4LGT6"/>
<dbReference type="Proteomes" id="UP000195447">
    <property type="component" value="Unassembled WGS sequence"/>
</dbReference>
<reference evidence="2" key="1">
    <citation type="submission" date="2017-04" db="EMBL/GenBank/DDBJ databases">
        <title>Function of individual gut microbiota members based on whole genome sequencing of pure cultures obtained from chicken caecum.</title>
        <authorList>
            <person name="Medvecky M."/>
            <person name="Cejkova D."/>
            <person name="Polansky O."/>
            <person name="Karasova D."/>
            <person name="Kubasova T."/>
            <person name="Cizek A."/>
            <person name="Rychlik I."/>
        </authorList>
    </citation>
    <scope>NUCLEOTIDE SEQUENCE [LARGE SCALE GENOMIC DNA]</scope>
    <source>
        <strain evidence="2">An178</strain>
    </source>
</reference>
<dbReference type="RefSeq" id="WP_087159219.1">
    <property type="nucleotide sequence ID" value="NZ_NFKM01000031.1"/>
</dbReference>
<proteinExistence type="predicted"/>
<keyword evidence="2" id="KW-1185">Reference proteome</keyword>
<sequence length="263" mass="31016">MSINKTEQHFVESSCLNLVKISYHSNTCLFGLENNDKQILWNLLENCSLNENTKFPDFISDNGFIEHFQISSSKTTKKGQEHAKNINQFKKQNDKIIENIKTQKFDLHSSIEIKNISNIMKFPEHSYEYLQKSLESTWEKHLKNLNNYKGPNKVKVFMIQYNDLGALQMYENYPSDINGISIGDFPKHKAIDYRFTRDNNILEYLYSFNQIIDYVIFIRYNKFVEIIKIENIPKLKKMNPFTYTIASTCNPLIMSDITYLKNI</sequence>
<gene>
    <name evidence="1" type="ORF">B5F14_10020</name>
</gene>
<protein>
    <submittedName>
        <fullName evidence="1">Uncharacterized protein</fullName>
    </submittedName>
</protein>
<comment type="caution">
    <text evidence="1">The sequence shown here is derived from an EMBL/GenBank/DDBJ whole genome shotgun (WGS) entry which is preliminary data.</text>
</comment>
<name>A0A1Y4LGT6_9FIRM</name>
<evidence type="ECO:0000313" key="1">
    <source>
        <dbReference type="EMBL" id="OUP55923.1"/>
    </source>
</evidence>